<evidence type="ECO:0000256" key="3">
    <source>
        <dbReference type="ARBA" id="ARBA00023163"/>
    </source>
</evidence>
<keyword evidence="3" id="KW-0804">Transcription</keyword>
<dbReference type="PROSITE" id="PS50949">
    <property type="entry name" value="HTH_GNTR"/>
    <property type="match status" value="1"/>
</dbReference>
<dbReference type="SMART" id="SM00345">
    <property type="entry name" value="HTH_GNTR"/>
    <property type="match status" value="1"/>
</dbReference>
<evidence type="ECO:0000259" key="4">
    <source>
        <dbReference type="PROSITE" id="PS50949"/>
    </source>
</evidence>
<dbReference type="SUPFAM" id="SSF46785">
    <property type="entry name" value="Winged helix' DNA-binding domain"/>
    <property type="match status" value="1"/>
</dbReference>
<reference evidence="5 6" key="1">
    <citation type="submission" date="2020-07" db="EMBL/GenBank/DDBJ databases">
        <title>Sequencing the genomes of 1000 actinobacteria strains.</title>
        <authorList>
            <person name="Klenk H.-P."/>
        </authorList>
    </citation>
    <scope>NUCLEOTIDE SEQUENCE [LARGE SCALE GENOMIC DNA]</scope>
    <source>
        <strain evidence="5 6">DSM 43814</strain>
    </source>
</reference>
<sequence>MYDEPRRAHHRAPGVNRACQLRNARLIEFRRIVDDIAGKIKNGELKPGDKLPSTSKRAEMYGVSNNTAYRALVILHDRELIIGQQGRGTYVAERPAK</sequence>
<name>A0ABX2RJC8_9ACTN</name>
<dbReference type="InterPro" id="IPR036390">
    <property type="entry name" value="WH_DNA-bd_sf"/>
</dbReference>
<dbReference type="InterPro" id="IPR050679">
    <property type="entry name" value="Bact_HTH_transcr_reg"/>
</dbReference>
<keyword evidence="2 5" id="KW-0238">DNA-binding</keyword>
<dbReference type="InterPro" id="IPR036388">
    <property type="entry name" value="WH-like_DNA-bd_sf"/>
</dbReference>
<dbReference type="Gene3D" id="1.10.10.10">
    <property type="entry name" value="Winged helix-like DNA-binding domain superfamily/Winged helix DNA-binding domain"/>
    <property type="match status" value="1"/>
</dbReference>
<comment type="caution">
    <text evidence="5">The sequence shown here is derived from an EMBL/GenBank/DDBJ whole genome shotgun (WGS) entry which is preliminary data.</text>
</comment>
<keyword evidence="6" id="KW-1185">Reference proteome</keyword>
<dbReference type="PANTHER" id="PTHR44846:SF1">
    <property type="entry name" value="MANNOSYL-D-GLYCERATE TRANSPORT_METABOLISM SYSTEM REPRESSOR MNGR-RELATED"/>
    <property type="match status" value="1"/>
</dbReference>
<organism evidence="5 6">
    <name type="scientific">Micromonospora purpureochromogenes</name>
    <dbReference type="NCBI Taxonomy" id="47872"/>
    <lineage>
        <taxon>Bacteria</taxon>
        <taxon>Bacillati</taxon>
        <taxon>Actinomycetota</taxon>
        <taxon>Actinomycetes</taxon>
        <taxon>Micromonosporales</taxon>
        <taxon>Micromonosporaceae</taxon>
        <taxon>Micromonospora</taxon>
    </lineage>
</organism>
<dbReference type="PANTHER" id="PTHR44846">
    <property type="entry name" value="MANNOSYL-D-GLYCERATE TRANSPORT/METABOLISM SYSTEM REPRESSOR MNGR-RELATED"/>
    <property type="match status" value="1"/>
</dbReference>
<dbReference type="CDD" id="cd07377">
    <property type="entry name" value="WHTH_GntR"/>
    <property type="match status" value="1"/>
</dbReference>
<dbReference type="EMBL" id="JACCCQ010000001">
    <property type="protein sequence ID" value="NYF55424.1"/>
    <property type="molecule type" value="Genomic_DNA"/>
</dbReference>
<dbReference type="RefSeq" id="WP_373367445.1">
    <property type="nucleotide sequence ID" value="NZ_JACCCQ010000001.1"/>
</dbReference>
<evidence type="ECO:0000256" key="2">
    <source>
        <dbReference type="ARBA" id="ARBA00023125"/>
    </source>
</evidence>
<feature type="domain" description="HTH gntR-type" evidence="4">
    <location>
        <begin position="26"/>
        <end position="94"/>
    </location>
</feature>
<evidence type="ECO:0000256" key="1">
    <source>
        <dbReference type="ARBA" id="ARBA00023015"/>
    </source>
</evidence>
<accession>A0ABX2RJC8</accession>
<proteinExistence type="predicted"/>
<evidence type="ECO:0000313" key="5">
    <source>
        <dbReference type="EMBL" id="NYF55424.1"/>
    </source>
</evidence>
<dbReference type="GO" id="GO:0003677">
    <property type="term" value="F:DNA binding"/>
    <property type="evidence" value="ECO:0007669"/>
    <property type="project" value="UniProtKB-KW"/>
</dbReference>
<keyword evidence="1" id="KW-0805">Transcription regulation</keyword>
<dbReference type="Proteomes" id="UP000631553">
    <property type="component" value="Unassembled WGS sequence"/>
</dbReference>
<protein>
    <submittedName>
        <fullName evidence="5">DNA-binding GntR family transcriptional regulator</fullName>
    </submittedName>
</protein>
<dbReference type="Pfam" id="PF00392">
    <property type="entry name" value="GntR"/>
    <property type="match status" value="1"/>
</dbReference>
<dbReference type="InterPro" id="IPR000524">
    <property type="entry name" value="Tscrpt_reg_HTH_GntR"/>
</dbReference>
<evidence type="ECO:0000313" key="6">
    <source>
        <dbReference type="Proteomes" id="UP000631553"/>
    </source>
</evidence>
<gene>
    <name evidence="5" type="ORF">HDA35_001255</name>
</gene>